<dbReference type="SUPFAM" id="SSF53756">
    <property type="entry name" value="UDP-Glycosyltransferase/glycogen phosphorylase"/>
    <property type="match status" value="1"/>
</dbReference>
<evidence type="ECO:0000256" key="1">
    <source>
        <dbReference type="SAM" id="Phobius"/>
    </source>
</evidence>
<feature type="transmembrane region" description="Helical" evidence="1">
    <location>
        <begin position="45"/>
        <end position="70"/>
    </location>
</feature>
<dbReference type="Gene3D" id="3.40.50.2000">
    <property type="entry name" value="Glycogen Phosphorylase B"/>
    <property type="match status" value="1"/>
</dbReference>
<keyword evidence="1" id="KW-0472">Membrane</keyword>
<protein>
    <submittedName>
        <fullName evidence="2">Uncharacterized protein</fullName>
    </submittedName>
</protein>
<organism evidence="2 3">
    <name type="scientific">Populus tomentosa</name>
    <name type="common">Chinese white poplar</name>
    <dbReference type="NCBI Taxonomy" id="118781"/>
    <lineage>
        <taxon>Eukaryota</taxon>
        <taxon>Viridiplantae</taxon>
        <taxon>Streptophyta</taxon>
        <taxon>Embryophyta</taxon>
        <taxon>Tracheophyta</taxon>
        <taxon>Spermatophyta</taxon>
        <taxon>Magnoliopsida</taxon>
        <taxon>eudicotyledons</taxon>
        <taxon>Gunneridae</taxon>
        <taxon>Pentapetalae</taxon>
        <taxon>rosids</taxon>
        <taxon>fabids</taxon>
        <taxon>Malpighiales</taxon>
        <taxon>Salicaceae</taxon>
        <taxon>Saliceae</taxon>
        <taxon>Populus</taxon>
    </lineage>
</organism>
<keyword evidence="3" id="KW-1185">Reference proteome</keyword>
<dbReference type="AlphaFoldDB" id="A0A8X8BZH0"/>
<keyword evidence="1" id="KW-1133">Transmembrane helix</keyword>
<sequence>MGQWKSGVGLTALEELMVDVFGRPWVGFGEIKSCFCGLISGGKAIVVVVCLAMGMGLFQGCFVDVLWWLVPVVKMGDDRFVLAVKGEGDRERDSPGDVDLDETITCIPGLEGTLRCRDLPSICRCKEANHPLLQFIIKETEAMPRASGLILNTFDSLEASMVSVRKRALNCYCWSHKHCLVV</sequence>
<dbReference type="Proteomes" id="UP000886885">
    <property type="component" value="Unassembled WGS sequence"/>
</dbReference>
<reference evidence="2" key="1">
    <citation type="journal article" date="2020" name="bioRxiv">
        <title>Hybrid origin of Populus tomentosa Carr. identified through genome sequencing and phylogenomic analysis.</title>
        <authorList>
            <person name="An X."/>
            <person name="Gao K."/>
            <person name="Chen Z."/>
            <person name="Li J."/>
            <person name="Yang X."/>
            <person name="Yang X."/>
            <person name="Zhou J."/>
            <person name="Guo T."/>
            <person name="Zhao T."/>
            <person name="Huang S."/>
            <person name="Miao D."/>
            <person name="Khan W.U."/>
            <person name="Rao P."/>
            <person name="Ye M."/>
            <person name="Lei B."/>
            <person name="Liao W."/>
            <person name="Wang J."/>
            <person name="Ji L."/>
            <person name="Li Y."/>
            <person name="Guo B."/>
            <person name="Mustafa N.S."/>
            <person name="Li S."/>
            <person name="Yun Q."/>
            <person name="Keller S.R."/>
            <person name="Mao J."/>
            <person name="Zhang R."/>
            <person name="Strauss S.H."/>
        </authorList>
    </citation>
    <scope>NUCLEOTIDE SEQUENCE</scope>
    <source>
        <strain evidence="2">GM15</strain>
        <tissue evidence="2">Leaf</tissue>
    </source>
</reference>
<gene>
    <name evidence="2" type="ORF">POTOM_061858</name>
</gene>
<dbReference type="EMBL" id="JAAWWB010002066">
    <property type="protein sequence ID" value="KAG6735532.1"/>
    <property type="molecule type" value="Genomic_DNA"/>
</dbReference>
<evidence type="ECO:0000313" key="2">
    <source>
        <dbReference type="EMBL" id="KAG6735532.1"/>
    </source>
</evidence>
<comment type="caution">
    <text evidence="2">The sequence shown here is derived from an EMBL/GenBank/DDBJ whole genome shotgun (WGS) entry which is preliminary data.</text>
</comment>
<name>A0A8X8BZH0_POPTO</name>
<accession>A0A8X8BZH0</accession>
<keyword evidence="1" id="KW-0812">Transmembrane</keyword>
<dbReference type="OrthoDB" id="820303at2759"/>
<evidence type="ECO:0000313" key="3">
    <source>
        <dbReference type="Proteomes" id="UP000886885"/>
    </source>
</evidence>
<proteinExistence type="predicted"/>